<sequence>MPQLNKERETLNNHSDLATEILDKLSAQPVELEHAALANSPEESIELICSGEIEVSFEEALKIFILLCWRNNGLSQKFLDAYRVDLLNIYGHDRLLCFMKAAQEMIKE</sequence>
<proteinExistence type="inferred from homology"/>
<accession>E4Z5S8</accession>
<organism evidence="2">
    <name type="scientific">Oikopleura dioica</name>
    <name type="common">Tunicate</name>
    <dbReference type="NCBI Taxonomy" id="34765"/>
    <lineage>
        <taxon>Eukaryota</taxon>
        <taxon>Metazoa</taxon>
        <taxon>Chordata</taxon>
        <taxon>Tunicata</taxon>
        <taxon>Appendicularia</taxon>
        <taxon>Copelata</taxon>
        <taxon>Oikopleuridae</taxon>
        <taxon>Oikopleura</taxon>
    </lineage>
</organism>
<evidence type="ECO:0000256" key="1">
    <source>
        <dbReference type="ARBA" id="ARBA00009884"/>
    </source>
</evidence>
<dbReference type="Pfam" id="PF00995">
    <property type="entry name" value="Sec1"/>
    <property type="match status" value="1"/>
</dbReference>
<dbReference type="InterPro" id="IPR036045">
    <property type="entry name" value="Sec1-like_sf"/>
</dbReference>
<feature type="non-terminal residue" evidence="2">
    <location>
        <position position="108"/>
    </location>
</feature>
<dbReference type="GO" id="GO:0016192">
    <property type="term" value="P:vesicle-mediated transport"/>
    <property type="evidence" value="ECO:0007669"/>
    <property type="project" value="InterPro"/>
</dbReference>
<name>E4Z5S8_OIKDI</name>
<dbReference type="EMBL" id="FN657789">
    <property type="protein sequence ID" value="CBY43056.1"/>
    <property type="molecule type" value="Genomic_DNA"/>
</dbReference>
<protein>
    <submittedName>
        <fullName evidence="2">Uncharacterized protein</fullName>
    </submittedName>
</protein>
<comment type="similarity">
    <text evidence="1">Belongs to the STXBP/unc-18/SEC1 family.</text>
</comment>
<reference evidence="2" key="1">
    <citation type="journal article" date="2010" name="Science">
        <title>Plasticity of animal genome architecture unmasked by rapid evolution of a pelagic tunicate.</title>
        <authorList>
            <person name="Denoeud F."/>
            <person name="Henriet S."/>
            <person name="Mungpakdee S."/>
            <person name="Aury J.M."/>
            <person name="Da Silva C."/>
            <person name="Brinkmann H."/>
            <person name="Mikhaleva J."/>
            <person name="Olsen L.C."/>
            <person name="Jubin C."/>
            <person name="Canestro C."/>
            <person name="Bouquet J.M."/>
            <person name="Danks G."/>
            <person name="Poulain J."/>
            <person name="Campsteijn C."/>
            <person name="Adamski M."/>
            <person name="Cross I."/>
            <person name="Yadetie F."/>
            <person name="Muffato M."/>
            <person name="Louis A."/>
            <person name="Butcher S."/>
            <person name="Tsagkogeorga G."/>
            <person name="Konrad A."/>
            <person name="Singh S."/>
            <person name="Jensen M.F."/>
            <person name="Cong E.H."/>
            <person name="Eikeseth-Otteraa H."/>
            <person name="Noel B."/>
            <person name="Anthouard V."/>
            <person name="Porcel B.M."/>
            <person name="Kachouri-Lafond R."/>
            <person name="Nishino A."/>
            <person name="Ugolini M."/>
            <person name="Chourrout P."/>
            <person name="Nishida H."/>
            <person name="Aasland R."/>
            <person name="Huzurbazar S."/>
            <person name="Westhof E."/>
            <person name="Delsuc F."/>
            <person name="Lehrach H."/>
            <person name="Reinhardt R."/>
            <person name="Weissenbach J."/>
            <person name="Roy S.W."/>
            <person name="Artiguenave F."/>
            <person name="Postlethwait J.H."/>
            <person name="Manak J.R."/>
            <person name="Thompson E.M."/>
            <person name="Jaillon O."/>
            <person name="Du Pasquier L."/>
            <person name="Boudinot P."/>
            <person name="Liberles D.A."/>
            <person name="Volff J.N."/>
            <person name="Philippe H."/>
            <person name="Lenhard B."/>
            <person name="Roest Crollius H."/>
            <person name="Wincker P."/>
            <person name="Chourrout D."/>
        </authorList>
    </citation>
    <scope>NUCLEOTIDE SEQUENCE [LARGE SCALE GENOMIC DNA]</scope>
</reference>
<dbReference type="InterPro" id="IPR001619">
    <property type="entry name" value="Sec1-like"/>
</dbReference>
<dbReference type="SUPFAM" id="SSF56815">
    <property type="entry name" value="Sec1/munc18-like (SM) proteins"/>
    <property type="match status" value="1"/>
</dbReference>
<evidence type="ECO:0000313" key="2">
    <source>
        <dbReference type="EMBL" id="CBY43056.1"/>
    </source>
</evidence>
<dbReference type="Proteomes" id="UP000011014">
    <property type="component" value="Unassembled WGS sequence"/>
</dbReference>
<dbReference type="AlphaFoldDB" id="E4Z5S8"/>
<dbReference type="InterPro" id="IPR043155">
    <property type="entry name" value="VPS33_dom3b"/>
</dbReference>
<dbReference type="Gene3D" id="1.25.40.850">
    <property type="match status" value="1"/>
</dbReference>
<gene>
    <name evidence="2" type="ORF">GSOID_T00027619001</name>
</gene>